<dbReference type="AlphaFoldDB" id="A0A3A8QZ86"/>
<comment type="caution">
    <text evidence="1">The sequence shown here is derived from an EMBL/GenBank/DDBJ whole genome shotgun (WGS) entry which is preliminary data.</text>
</comment>
<proteinExistence type="predicted"/>
<sequence length="351" mass="38147">MDVALNLNERYMMSFLPSGQVQATEGLANLLTADDDGVSTTLPFRVGGSVVLHDLGEFDSGTSNLAPPELERAWKVSAVDRCLQVCTASPETKNCDRFKAPPPDPTAVSPEHMCAEGAALYVRLEAASLEGKSVRRDVKLFPVPLFSIAGLWGQERYKFLSPREDGLLTEAKRTFDVWALAAGYTTIVGRNVSIEALAALSASREESEVSVEWCVPNVPVGGDTPGQSFPTTACKNGLVGAPAFQRQATLNLLVGFIDPAKAQWRFAAGPRVTTGGNQITLGLDVPFYLQLAEVLGEGKDKVDYRGLLRITPRVEYELRKEGEDERRFLLVLELLGQRSLFSNALDSISNL</sequence>
<keyword evidence="2" id="KW-1185">Reference proteome</keyword>
<accession>A0A3A8QZ86</accession>
<organism evidence="1 2">
    <name type="scientific">Corallococcus interemptor</name>
    <dbReference type="NCBI Taxonomy" id="2316720"/>
    <lineage>
        <taxon>Bacteria</taxon>
        <taxon>Pseudomonadati</taxon>
        <taxon>Myxococcota</taxon>
        <taxon>Myxococcia</taxon>
        <taxon>Myxococcales</taxon>
        <taxon>Cystobacterineae</taxon>
        <taxon>Myxococcaceae</taxon>
        <taxon>Corallococcus</taxon>
    </lineage>
</organism>
<evidence type="ECO:0000313" key="2">
    <source>
        <dbReference type="Proteomes" id="UP000282656"/>
    </source>
</evidence>
<gene>
    <name evidence="1" type="ORF">D7X96_03350</name>
</gene>
<protein>
    <submittedName>
        <fullName evidence="1">Uncharacterized protein</fullName>
    </submittedName>
</protein>
<dbReference type="EMBL" id="RAWM01000005">
    <property type="protein sequence ID" value="RKH73101.1"/>
    <property type="molecule type" value="Genomic_DNA"/>
</dbReference>
<name>A0A3A8QZ86_9BACT</name>
<dbReference type="Proteomes" id="UP000282656">
    <property type="component" value="Unassembled WGS sequence"/>
</dbReference>
<reference evidence="2" key="1">
    <citation type="submission" date="2018-09" db="EMBL/GenBank/DDBJ databases">
        <authorList>
            <person name="Livingstone P.G."/>
            <person name="Whitworth D.E."/>
        </authorList>
    </citation>
    <scope>NUCLEOTIDE SEQUENCE [LARGE SCALE GENOMIC DNA]</scope>
    <source>
        <strain evidence="2">AB047A</strain>
    </source>
</reference>
<evidence type="ECO:0000313" key="1">
    <source>
        <dbReference type="EMBL" id="RKH73101.1"/>
    </source>
</evidence>